<dbReference type="EMBL" id="CM023481">
    <property type="protein sequence ID" value="KAH6948051.1"/>
    <property type="molecule type" value="Genomic_DNA"/>
</dbReference>
<keyword evidence="2" id="KW-1185">Reference proteome</keyword>
<dbReference type="Proteomes" id="UP000821845">
    <property type="component" value="Chromosome 1"/>
</dbReference>
<protein>
    <submittedName>
        <fullName evidence="1">Uncharacterized protein</fullName>
    </submittedName>
</protein>
<reference evidence="1" key="1">
    <citation type="submission" date="2020-05" db="EMBL/GenBank/DDBJ databases">
        <title>Large-scale comparative analyses of tick genomes elucidate their genetic diversity and vector capacities.</title>
        <authorList>
            <person name="Jia N."/>
            <person name="Wang J."/>
            <person name="Shi W."/>
            <person name="Du L."/>
            <person name="Sun Y."/>
            <person name="Zhan W."/>
            <person name="Jiang J."/>
            <person name="Wang Q."/>
            <person name="Zhang B."/>
            <person name="Ji P."/>
            <person name="Sakyi L.B."/>
            <person name="Cui X."/>
            <person name="Yuan T."/>
            <person name="Jiang B."/>
            <person name="Yang W."/>
            <person name="Lam T.T.-Y."/>
            <person name="Chang Q."/>
            <person name="Ding S."/>
            <person name="Wang X."/>
            <person name="Zhu J."/>
            <person name="Ruan X."/>
            <person name="Zhao L."/>
            <person name="Wei J."/>
            <person name="Que T."/>
            <person name="Du C."/>
            <person name="Cheng J."/>
            <person name="Dai P."/>
            <person name="Han X."/>
            <person name="Huang E."/>
            <person name="Gao Y."/>
            <person name="Liu J."/>
            <person name="Shao H."/>
            <person name="Ye R."/>
            <person name="Li L."/>
            <person name="Wei W."/>
            <person name="Wang X."/>
            <person name="Wang C."/>
            <person name="Yang T."/>
            <person name="Huo Q."/>
            <person name="Li W."/>
            <person name="Guo W."/>
            <person name="Chen H."/>
            <person name="Zhou L."/>
            <person name="Ni X."/>
            <person name="Tian J."/>
            <person name="Zhou Y."/>
            <person name="Sheng Y."/>
            <person name="Liu T."/>
            <person name="Pan Y."/>
            <person name="Xia L."/>
            <person name="Li J."/>
            <person name="Zhao F."/>
            <person name="Cao W."/>
        </authorList>
    </citation>
    <scope>NUCLEOTIDE SEQUENCE</scope>
    <source>
        <strain evidence="1">Hyas-2018</strain>
    </source>
</reference>
<evidence type="ECO:0000313" key="2">
    <source>
        <dbReference type="Proteomes" id="UP000821845"/>
    </source>
</evidence>
<accession>A0ACB7TPJ9</accession>
<comment type="caution">
    <text evidence="1">The sequence shown here is derived from an EMBL/GenBank/DDBJ whole genome shotgun (WGS) entry which is preliminary data.</text>
</comment>
<name>A0ACB7TPJ9_HYAAI</name>
<gene>
    <name evidence="1" type="ORF">HPB50_022736</name>
</gene>
<proteinExistence type="predicted"/>
<evidence type="ECO:0000313" key="1">
    <source>
        <dbReference type="EMBL" id="KAH6948051.1"/>
    </source>
</evidence>
<sequence length="133" mass="14397">MSAVNVEHVTFGVLMAANLGLGLYFAFSRRARKASTADEVFLGSRTMGTLPLAMSVLASMISAIGVIGFGAHFYAHGFHYAWSLVSAPLLVPIVHARRHSSALQAARNVGIRGGYTVRLLGTRNRQWEPVLRT</sequence>
<organism evidence="1 2">
    <name type="scientific">Hyalomma asiaticum</name>
    <name type="common">Tick</name>
    <dbReference type="NCBI Taxonomy" id="266040"/>
    <lineage>
        <taxon>Eukaryota</taxon>
        <taxon>Metazoa</taxon>
        <taxon>Ecdysozoa</taxon>
        <taxon>Arthropoda</taxon>
        <taxon>Chelicerata</taxon>
        <taxon>Arachnida</taxon>
        <taxon>Acari</taxon>
        <taxon>Parasitiformes</taxon>
        <taxon>Ixodida</taxon>
        <taxon>Ixodoidea</taxon>
        <taxon>Ixodidae</taxon>
        <taxon>Hyalomminae</taxon>
        <taxon>Hyalomma</taxon>
    </lineage>
</organism>